<dbReference type="EMBL" id="NJCX01000029">
    <property type="protein sequence ID" value="PHM69858.1"/>
    <property type="molecule type" value="Genomic_DNA"/>
</dbReference>
<reference evidence="3 4" key="1">
    <citation type="journal article" date="2017" name="Nat. Microbiol.">
        <title>Natural product diversity associated with the nematode symbionts Photorhabdus and Xenorhabdus.</title>
        <authorList>
            <person name="Tobias N.J."/>
            <person name="Wolff H."/>
            <person name="Djahanschiri B."/>
            <person name="Grundmann F."/>
            <person name="Kronenwerth M."/>
            <person name="Shi Y.M."/>
            <person name="Simonyi S."/>
            <person name="Grun P."/>
            <person name="Shapiro-Ilan D."/>
            <person name="Pidot S.J."/>
            <person name="Stinear T.P."/>
            <person name="Ebersberger I."/>
            <person name="Bode H.B."/>
        </authorList>
    </citation>
    <scope>NUCLEOTIDE SEQUENCE [LARGE SCALE GENOMIC DNA]</scope>
    <source>
        <strain evidence="3 4">DSM 17907</strain>
    </source>
</reference>
<keyword evidence="3" id="KW-0131">Cell cycle</keyword>
<keyword evidence="1" id="KW-0175">Coiled coil</keyword>
<dbReference type="GO" id="GO:0051301">
    <property type="term" value="P:cell division"/>
    <property type="evidence" value="ECO:0007669"/>
    <property type="project" value="UniProtKB-KW"/>
</dbReference>
<dbReference type="Proteomes" id="UP000221101">
    <property type="component" value="Unassembled WGS sequence"/>
</dbReference>
<dbReference type="EMBL" id="NJCX01000020">
    <property type="protein sequence ID" value="PHM71350.1"/>
    <property type="molecule type" value="Genomic_DNA"/>
</dbReference>
<gene>
    <name evidence="3" type="ORF">Xkoz_02745</name>
    <name evidence="2" type="ORF">Xkoz_03321</name>
</gene>
<keyword evidence="4" id="KW-1185">Reference proteome</keyword>
<evidence type="ECO:0000313" key="4">
    <source>
        <dbReference type="Proteomes" id="UP000221101"/>
    </source>
</evidence>
<evidence type="ECO:0000313" key="2">
    <source>
        <dbReference type="EMBL" id="PHM69858.1"/>
    </source>
</evidence>
<dbReference type="Pfam" id="PF13997">
    <property type="entry name" value="YqjK"/>
    <property type="match status" value="1"/>
</dbReference>
<keyword evidence="3" id="KW-0132">Cell division</keyword>
<evidence type="ECO:0000256" key="1">
    <source>
        <dbReference type="SAM" id="Coils"/>
    </source>
</evidence>
<feature type="coiled-coil region" evidence="1">
    <location>
        <begin position="9"/>
        <end position="36"/>
    </location>
</feature>
<accession>A0A2D0L6S1</accession>
<proteinExistence type="predicted"/>
<dbReference type="AlphaFoldDB" id="A0A2D0L6S1"/>
<organism evidence="3 4">
    <name type="scientific">Xenorhabdus kozodoii</name>
    <dbReference type="NCBI Taxonomy" id="351676"/>
    <lineage>
        <taxon>Bacteria</taxon>
        <taxon>Pseudomonadati</taxon>
        <taxon>Pseudomonadota</taxon>
        <taxon>Gammaproteobacteria</taxon>
        <taxon>Enterobacterales</taxon>
        <taxon>Morganellaceae</taxon>
        <taxon>Xenorhabdus</taxon>
    </lineage>
</organism>
<evidence type="ECO:0000313" key="3">
    <source>
        <dbReference type="EMBL" id="PHM71350.1"/>
    </source>
</evidence>
<protein>
    <submittedName>
        <fullName evidence="3">Cell division protein FtsH</fullName>
    </submittedName>
</protein>
<sequence length="103" mass="12308">MILMNKSGYQQRKWRKQQLLKEIQQQRQQLAAYGRNWLAVIQPYDKGWQALSAFKPYIAVGSGLVLLYGLRHPKPFYRWSRRIINILGIMKMVRNTLYKNELP</sequence>
<comment type="caution">
    <text evidence="3">The sequence shown here is derived from an EMBL/GenBank/DDBJ whole genome shotgun (WGS) entry which is preliminary data.</text>
</comment>
<dbReference type="InterPro" id="IPR025612">
    <property type="entry name" value="YqjK"/>
</dbReference>
<name>A0A2D0L6S1_9GAMM</name>